<evidence type="ECO:0000313" key="5">
    <source>
        <dbReference type="EMBL" id="ABC33089.1"/>
    </source>
</evidence>
<protein>
    <submittedName>
        <fullName evidence="5">ABC-type amino acid transport/signal transduction systems, periplasmic component/domain</fullName>
    </submittedName>
</protein>
<evidence type="ECO:0000256" key="1">
    <source>
        <dbReference type="ARBA" id="ARBA00010333"/>
    </source>
</evidence>
<gene>
    <name evidence="5" type="ordered locus">HCH_06444</name>
</gene>
<evidence type="ECO:0000313" key="6">
    <source>
        <dbReference type="Proteomes" id="UP000000238"/>
    </source>
</evidence>
<dbReference type="eggNOG" id="COG0834">
    <property type="taxonomic scope" value="Bacteria"/>
</dbReference>
<dbReference type="RefSeq" id="WP_011400141.1">
    <property type="nucleotide sequence ID" value="NC_007645.1"/>
</dbReference>
<proteinExistence type="inferred from homology"/>
<dbReference type="Gene3D" id="3.40.190.10">
    <property type="entry name" value="Periplasmic binding protein-like II"/>
    <property type="match status" value="2"/>
</dbReference>
<dbReference type="OrthoDB" id="5296159at2"/>
<evidence type="ECO:0000256" key="2">
    <source>
        <dbReference type="ARBA" id="ARBA00022729"/>
    </source>
</evidence>
<dbReference type="Proteomes" id="UP000000238">
    <property type="component" value="Chromosome"/>
</dbReference>
<dbReference type="HOGENOM" id="CLU_064076_3_0_6"/>
<evidence type="ECO:0000259" key="4">
    <source>
        <dbReference type="Pfam" id="PF00497"/>
    </source>
</evidence>
<dbReference type="PANTHER" id="PTHR35936">
    <property type="entry name" value="MEMBRANE-BOUND LYTIC MUREIN TRANSGLYCOSYLASE F"/>
    <property type="match status" value="1"/>
</dbReference>
<organism evidence="5 6">
    <name type="scientific">Hahella chejuensis (strain KCTC 2396)</name>
    <dbReference type="NCBI Taxonomy" id="349521"/>
    <lineage>
        <taxon>Bacteria</taxon>
        <taxon>Pseudomonadati</taxon>
        <taxon>Pseudomonadota</taxon>
        <taxon>Gammaproteobacteria</taxon>
        <taxon>Oceanospirillales</taxon>
        <taxon>Hahellaceae</taxon>
        <taxon>Hahella</taxon>
    </lineage>
</organism>
<reference evidence="5 6" key="1">
    <citation type="journal article" date="2005" name="Nucleic Acids Res.">
        <title>Genomic blueprint of Hahella chejuensis, a marine microbe producing an algicidal agent.</title>
        <authorList>
            <person name="Jeong H."/>
            <person name="Yim J.H."/>
            <person name="Lee C."/>
            <person name="Choi S.-H."/>
            <person name="Park Y.K."/>
            <person name="Yoon S.H."/>
            <person name="Hur C.-G."/>
            <person name="Kang H.-Y."/>
            <person name="Kim D."/>
            <person name="Lee H.H."/>
            <person name="Park K.H."/>
            <person name="Park S.-H."/>
            <person name="Park H.-S."/>
            <person name="Lee H.K."/>
            <person name="Oh T.K."/>
            <person name="Kim J.F."/>
        </authorList>
    </citation>
    <scope>NUCLEOTIDE SEQUENCE [LARGE SCALE GENOMIC DNA]</scope>
    <source>
        <strain evidence="5 6">KCTC 2396</strain>
    </source>
</reference>
<dbReference type="Pfam" id="PF00497">
    <property type="entry name" value="SBP_bac_3"/>
    <property type="match status" value="1"/>
</dbReference>
<feature type="signal peptide" evidence="3">
    <location>
        <begin position="1"/>
        <end position="19"/>
    </location>
</feature>
<evidence type="ECO:0000256" key="3">
    <source>
        <dbReference type="SAM" id="SignalP"/>
    </source>
</evidence>
<dbReference type="InterPro" id="IPR001638">
    <property type="entry name" value="Solute-binding_3/MltF_N"/>
</dbReference>
<sequence>MKALIVSVVLCLITSFAQAEKITLANGEWAPYLSENLKHHGFMSRIVKDAFAEEGIEVDYVFLPWKRGYEDAKEGKFEGTLIWGYNDERAKDFHYSDTVATLGTSLFYNKDNPIDWSAPEDLAKYKVGGIIGYAYGIEEQEKQGVVKIDRIGNEEGNYKKLAAGRLDIVLEDTEVGIESIARFGFADKLVPHPQTLEPRKYSVLISKKTPNAQHLLDAFNRGLKKVIEDGRYERYLQESRKGEYK</sequence>
<dbReference type="SUPFAM" id="SSF53850">
    <property type="entry name" value="Periplasmic binding protein-like II"/>
    <property type="match status" value="1"/>
</dbReference>
<dbReference type="EMBL" id="CP000155">
    <property type="protein sequence ID" value="ABC33089.1"/>
    <property type="molecule type" value="Genomic_DNA"/>
</dbReference>
<keyword evidence="6" id="KW-1185">Reference proteome</keyword>
<feature type="chain" id="PRO_5004215457" evidence="3">
    <location>
        <begin position="20"/>
        <end position="245"/>
    </location>
</feature>
<dbReference type="KEGG" id="hch:HCH_06444"/>
<feature type="domain" description="Solute-binding protein family 3/N-terminal" evidence="4">
    <location>
        <begin position="30"/>
        <end position="236"/>
    </location>
</feature>
<name>Q2S8D5_HAHCH</name>
<accession>Q2S8D5</accession>
<dbReference type="AlphaFoldDB" id="Q2S8D5"/>
<dbReference type="PANTHER" id="PTHR35936:SF25">
    <property type="entry name" value="ABC TRANSPORTER SUBSTRATE-BINDING PROTEIN"/>
    <property type="match status" value="1"/>
</dbReference>
<comment type="similarity">
    <text evidence="1">Belongs to the bacterial solute-binding protein 3 family.</text>
</comment>
<keyword evidence="2 3" id="KW-0732">Signal</keyword>
<dbReference type="STRING" id="349521.HCH_06444"/>